<organism evidence="2 3">
    <name type="scientific">Pseudorhodobacter turbinis</name>
    <dbReference type="NCBI Taxonomy" id="2500533"/>
    <lineage>
        <taxon>Bacteria</taxon>
        <taxon>Pseudomonadati</taxon>
        <taxon>Pseudomonadota</taxon>
        <taxon>Alphaproteobacteria</taxon>
        <taxon>Rhodobacterales</taxon>
        <taxon>Paracoccaceae</taxon>
        <taxon>Pseudorhodobacter</taxon>
    </lineage>
</organism>
<dbReference type="Gene3D" id="2.170.16.10">
    <property type="entry name" value="Hedgehog/Intein (Hint) domain"/>
    <property type="match status" value="1"/>
</dbReference>
<protein>
    <recommendedName>
        <fullName evidence="1">Hedgehog/Intein (Hint) domain-containing protein</fullName>
    </recommendedName>
</protein>
<evidence type="ECO:0000259" key="1">
    <source>
        <dbReference type="Pfam" id="PF13403"/>
    </source>
</evidence>
<gene>
    <name evidence="2" type="ORF">EOK75_03480</name>
</gene>
<name>A0A4P8EDZ8_9RHOB</name>
<dbReference type="OrthoDB" id="6305173at2"/>
<accession>A0A4P8EDZ8</accession>
<keyword evidence="3" id="KW-1185">Reference proteome</keyword>
<dbReference type="EMBL" id="CP039964">
    <property type="protein sequence ID" value="QCO54929.1"/>
    <property type="molecule type" value="Genomic_DNA"/>
</dbReference>
<reference evidence="2 3" key="1">
    <citation type="submission" date="2019-05" db="EMBL/GenBank/DDBJ databases">
        <title>Pseudorhodobacter turbinis sp. nov., isolated from the gut of the Korean turban shell.</title>
        <authorList>
            <person name="Jeong Y.-S."/>
            <person name="Kang W.-R."/>
            <person name="Bae J.-W."/>
        </authorList>
    </citation>
    <scope>NUCLEOTIDE SEQUENCE [LARGE SCALE GENOMIC DNA]</scope>
    <source>
        <strain evidence="2 3">S12M18</strain>
    </source>
</reference>
<feature type="domain" description="Hedgehog/Intein (Hint)" evidence="1">
    <location>
        <begin position="142"/>
        <end position="278"/>
    </location>
</feature>
<evidence type="ECO:0000313" key="3">
    <source>
        <dbReference type="Proteomes" id="UP000298631"/>
    </source>
</evidence>
<dbReference type="SUPFAM" id="SSF51294">
    <property type="entry name" value="Hedgehog/intein (Hint) domain"/>
    <property type="match status" value="1"/>
</dbReference>
<dbReference type="AlphaFoldDB" id="A0A4P8EDZ8"/>
<dbReference type="InterPro" id="IPR036844">
    <property type="entry name" value="Hint_dom_sf"/>
</dbReference>
<sequence>MQNHSLPEQVCQVFQADDLIVTIGVNMGDGLAGLDDACLGDIYELMQDASPKKLMLNRSGNTQTVAEGSSIGAPHSPVTMNARYTMMAPDGDRVELLSLRLGHDGSYWLLPLSPIGTGIDYTLLKMEEPQPAERLLDLLCTSFAAGTLITLGNGAQRPVEELCVGDRVLTRDHGPQELHWLGKVTLRAVGTYAPVVIPAGEMGNAGDLVISQHHRMFLYQRHRSGGLAKSEVLVQAKHLVDGEHIFIREGGYVDYFSLVFGSHEIIYAEGIPAESLLVTEATVSRLPSDLAAEVQARFPGVSQNQHFGVEAGPQVVAALKLDAARRRRGTT</sequence>
<dbReference type="InterPro" id="IPR028992">
    <property type="entry name" value="Hedgehog/Intein_dom"/>
</dbReference>
<dbReference type="Proteomes" id="UP000298631">
    <property type="component" value="Chromosome"/>
</dbReference>
<evidence type="ECO:0000313" key="2">
    <source>
        <dbReference type="EMBL" id="QCO54929.1"/>
    </source>
</evidence>
<dbReference type="RefSeq" id="WP_137192595.1">
    <property type="nucleotide sequence ID" value="NZ_CP039964.1"/>
</dbReference>
<dbReference type="KEGG" id="pseb:EOK75_03480"/>
<proteinExistence type="predicted"/>
<dbReference type="Pfam" id="PF13403">
    <property type="entry name" value="Hint_2"/>
    <property type="match status" value="1"/>
</dbReference>